<keyword evidence="6" id="KW-1185">Reference proteome</keyword>
<keyword evidence="1" id="KW-0805">Transcription regulation</keyword>
<evidence type="ECO:0000256" key="1">
    <source>
        <dbReference type="ARBA" id="ARBA00023015"/>
    </source>
</evidence>
<dbReference type="Gene3D" id="3.40.1410.10">
    <property type="entry name" value="Chorismate lyase-like"/>
    <property type="match status" value="1"/>
</dbReference>
<dbReference type="STRING" id="467200.SSRG_03564"/>
<evidence type="ECO:0000259" key="4">
    <source>
        <dbReference type="PROSITE" id="PS50949"/>
    </source>
</evidence>
<dbReference type="Proteomes" id="UP000002968">
    <property type="component" value="Unassembled WGS sequence"/>
</dbReference>
<organism evidence="5 6">
    <name type="scientific">Streptomyces griseoflavus Tu4000</name>
    <dbReference type="NCBI Taxonomy" id="467200"/>
    <lineage>
        <taxon>Bacteria</taxon>
        <taxon>Bacillati</taxon>
        <taxon>Actinomycetota</taxon>
        <taxon>Actinomycetes</taxon>
        <taxon>Kitasatosporales</taxon>
        <taxon>Streptomycetaceae</taxon>
        <taxon>Streptomyces</taxon>
    </lineage>
</organism>
<name>D9XTQ8_9ACTN</name>
<dbReference type="PRINTS" id="PR00035">
    <property type="entry name" value="HTHGNTR"/>
</dbReference>
<protein>
    <submittedName>
        <fullName evidence="5">Transcriptional regulator (GntR family)</fullName>
    </submittedName>
</protein>
<dbReference type="RefSeq" id="WP_004930038.1">
    <property type="nucleotide sequence ID" value="NZ_GG657758.1"/>
</dbReference>
<dbReference type="eggNOG" id="COG2188">
    <property type="taxonomic scope" value="Bacteria"/>
</dbReference>
<dbReference type="HOGENOM" id="CLU_063236_8_0_11"/>
<dbReference type="SUPFAM" id="SSF46785">
    <property type="entry name" value="Winged helix' DNA-binding domain"/>
    <property type="match status" value="1"/>
</dbReference>
<dbReference type="InterPro" id="IPR000524">
    <property type="entry name" value="Tscrpt_reg_HTH_GntR"/>
</dbReference>
<dbReference type="GO" id="GO:0003700">
    <property type="term" value="F:DNA-binding transcription factor activity"/>
    <property type="evidence" value="ECO:0007669"/>
    <property type="project" value="InterPro"/>
</dbReference>
<proteinExistence type="predicted"/>
<evidence type="ECO:0000313" key="6">
    <source>
        <dbReference type="Proteomes" id="UP000002968"/>
    </source>
</evidence>
<dbReference type="EMBL" id="GG657758">
    <property type="protein sequence ID" value="EFL40760.1"/>
    <property type="molecule type" value="Genomic_DNA"/>
</dbReference>
<keyword evidence="3" id="KW-0804">Transcription</keyword>
<feature type="domain" description="HTH gntR-type" evidence="4">
    <location>
        <begin position="3"/>
        <end position="71"/>
    </location>
</feature>
<evidence type="ECO:0000313" key="5">
    <source>
        <dbReference type="EMBL" id="EFL40760.1"/>
    </source>
</evidence>
<dbReference type="PROSITE" id="PS50949">
    <property type="entry name" value="HTH_GNTR"/>
    <property type="match status" value="1"/>
</dbReference>
<dbReference type="OrthoDB" id="3192286at2"/>
<dbReference type="SUPFAM" id="SSF64288">
    <property type="entry name" value="Chorismate lyase-like"/>
    <property type="match status" value="1"/>
</dbReference>
<dbReference type="Pfam" id="PF07702">
    <property type="entry name" value="UTRA"/>
    <property type="match status" value="1"/>
</dbReference>
<dbReference type="SMART" id="SM00866">
    <property type="entry name" value="UTRA"/>
    <property type="match status" value="1"/>
</dbReference>
<dbReference type="InterPro" id="IPR011663">
    <property type="entry name" value="UTRA"/>
</dbReference>
<accession>D9XTQ8</accession>
<dbReference type="GO" id="GO:0045892">
    <property type="term" value="P:negative regulation of DNA-templated transcription"/>
    <property type="evidence" value="ECO:0007669"/>
    <property type="project" value="TreeGrafter"/>
</dbReference>
<dbReference type="GO" id="GO:0003677">
    <property type="term" value="F:DNA binding"/>
    <property type="evidence" value="ECO:0007669"/>
    <property type="project" value="UniProtKB-KW"/>
</dbReference>
<dbReference type="PANTHER" id="PTHR44846">
    <property type="entry name" value="MANNOSYL-D-GLYCERATE TRANSPORT/METABOLISM SYSTEM REPRESSOR MNGR-RELATED"/>
    <property type="match status" value="1"/>
</dbReference>
<dbReference type="CDD" id="cd07377">
    <property type="entry name" value="WHTH_GntR"/>
    <property type="match status" value="1"/>
</dbReference>
<dbReference type="InterPro" id="IPR050679">
    <property type="entry name" value="Bact_HTH_transcr_reg"/>
</dbReference>
<dbReference type="InterPro" id="IPR036388">
    <property type="entry name" value="WH-like_DNA-bd_sf"/>
</dbReference>
<evidence type="ECO:0000256" key="2">
    <source>
        <dbReference type="ARBA" id="ARBA00023125"/>
    </source>
</evidence>
<dbReference type="SMART" id="SM00345">
    <property type="entry name" value="HTH_GNTR"/>
    <property type="match status" value="1"/>
</dbReference>
<gene>
    <name evidence="5" type="ORF">SSRG_03564</name>
</gene>
<dbReference type="Pfam" id="PF00392">
    <property type="entry name" value="GntR"/>
    <property type="match status" value="1"/>
</dbReference>
<dbReference type="Gene3D" id="1.10.10.10">
    <property type="entry name" value="Winged helix-like DNA-binding domain superfamily/Winged helix DNA-binding domain"/>
    <property type="match status" value="1"/>
</dbReference>
<dbReference type="AlphaFoldDB" id="D9XTQ8"/>
<dbReference type="InterPro" id="IPR028978">
    <property type="entry name" value="Chorismate_lyase_/UTRA_dom_sf"/>
</dbReference>
<evidence type="ECO:0000256" key="3">
    <source>
        <dbReference type="ARBA" id="ARBA00023163"/>
    </source>
</evidence>
<dbReference type="InterPro" id="IPR036390">
    <property type="entry name" value="WH_DNA-bd_sf"/>
</dbReference>
<keyword evidence="2" id="KW-0238">DNA-binding</keyword>
<dbReference type="PANTHER" id="PTHR44846:SF17">
    <property type="entry name" value="GNTR-FAMILY TRANSCRIPTIONAL REGULATOR"/>
    <property type="match status" value="1"/>
</dbReference>
<reference evidence="5" key="1">
    <citation type="submission" date="2009-02" db="EMBL/GenBank/DDBJ databases">
        <title>Annotation of Streptomyces griseoflavus strain Tu4000.</title>
        <authorList>
            <consortium name="The Broad Institute Genome Sequencing Platform"/>
            <consortium name="Broad Institute Microbial Sequencing Center"/>
            <person name="Fischbach M."/>
            <person name="Godfrey P."/>
            <person name="Ward D."/>
            <person name="Young S."/>
            <person name="Zeng Q."/>
            <person name="Koehrsen M."/>
            <person name="Alvarado L."/>
            <person name="Berlin A.M."/>
            <person name="Bochicchio J."/>
            <person name="Borenstein D."/>
            <person name="Chapman S.B."/>
            <person name="Chen Z."/>
            <person name="Engels R."/>
            <person name="Freedman E."/>
            <person name="Gellesch M."/>
            <person name="Goldberg J."/>
            <person name="Griggs A."/>
            <person name="Gujja S."/>
            <person name="Heilman E.R."/>
            <person name="Heiman D.I."/>
            <person name="Hepburn T.A."/>
            <person name="Howarth C."/>
            <person name="Jen D."/>
            <person name="Larson L."/>
            <person name="Lewis B."/>
            <person name="Mehta T."/>
            <person name="Park D."/>
            <person name="Pearson M."/>
            <person name="Richards J."/>
            <person name="Roberts A."/>
            <person name="Saif S."/>
            <person name="Shea T.D."/>
            <person name="Shenoy N."/>
            <person name="Sisk P."/>
            <person name="Stolte C."/>
            <person name="Sykes S.N."/>
            <person name="Thomson T."/>
            <person name="Walk T."/>
            <person name="White J."/>
            <person name="Yandava C."/>
            <person name="Straight P."/>
            <person name="Clardy J."/>
            <person name="Hung D."/>
            <person name="Kolter R."/>
            <person name="Mekalanos J."/>
            <person name="Walker S."/>
            <person name="Walsh C.T."/>
            <person name="Wieland-Brown L.C."/>
            <person name="Haas B."/>
            <person name="Nusbaum C."/>
            <person name="Birren B."/>
        </authorList>
    </citation>
    <scope>NUCLEOTIDE SEQUENCE [LARGE SCALE GENOMIC DNA]</scope>
    <source>
        <strain evidence="5">Tu4000</strain>
    </source>
</reference>
<sequence length="242" mass="25786">MPLLKYEQIADDLRTRIANGEFGPGGPLPSGRDLAEQWSVSRATVVKAYDVLRQDGLVVARQGSGFTVAETPVARPAGGRRSGTTRLSGGAPYRRIGTPDRMVPPARVAEAMGLPHGEEALRRVRLVLLDDGSPHSLVTAWFPAAVADAAPRLSAQGPIAEGTTHYVRRRTGRTPVEGVDVTTVRLATEVEAGLLAVEHPAAVAVVLHTAFDEHHRALVCEEGVTPSHVFEQVDNYPMGAGN</sequence>